<reference evidence="4 5" key="1">
    <citation type="journal article" date="2016" name="Int. J. Syst. Evol. Microbiol.">
        <title>Proposal of Mucilaginibacter phyllosphaerae sp. nov. isolated from the phyllosphere of Galium album.</title>
        <authorList>
            <person name="Aydogan E.L."/>
            <person name="Busse H.J."/>
            <person name="Moser G."/>
            <person name="Muller C."/>
            <person name="Kampfer P."/>
            <person name="Glaeser S.P."/>
        </authorList>
    </citation>
    <scope>NUCLEOTIDE SEQUENCE [LARGE SCALE GENOMIC DNA]</scope>
    <source>
        <strain evidence="4 5">PP-F2FG21</strain>
    </source>
</reference>
<dbReference type="InterPro" id="IPR050563">
    <property type="entry name" value="4-hydroxybenzoyl-CoA_TE"/>
</dbReference>
<dbReference type="EMBL" id="JACIEG010000007">
    <property type="protein sequence ID" value="MBB3970764.1"/>
    <property type="molecule type" value="Genomic_DNA"/>
</dbReference>
<proteinExistence type="inferred from homology"/>
<evidence type="ECO:0000313" key="6">
    <source>
        <dbReference type="Proteomes" id="UP000583101"/>
    </source>
</evidence>
<dbReference type="EC" id="3.1.2.-" evidence="3"/>
<name>A0A4Y8A8Y5_9SPHI</name>
<dbReference type="Proteomes" id="UP000583101">
    <property type="component" value="Unassembled WGS sequence"/>
</dbReference>
<dbReference type="OrthoDB" id="9791529at2"/>
<gene>
    <name evidence="4" type="ORF">E2R65_18280</name>
    <name evidence="3" type="ORF">GGR35_003390</name>
</gene>
<protein>
    <submittedName>
        <fullName evidence="3">Acyl-CoA thioester hydrolase</fullName>
        <ecNumber evidence="3">3.1.2.-</ecNumber>
    </submittedName>
    <submittedName>
        <fullName evidence="4">Acyl-CoA thioesterase</fullName>
    </submittedName>
</protein>
<dbReference type="PANTHER" id="PTHR31793">
    <property type="entry name" value="4-HYDROXYBENZOYL-COA THIOESTERASE FAMILY MEMBER"/>
    <property type="match status" value="1"/>
</dbReference>
<organism evidence="4 5">
    <name type="scientific">Mucilaginibacter phyllosphaerae</name>
    <dbReference type="NCBI Taxonomy" id="1812349"/>
    <lineage>
        <taxon>Bacteria</taxon>
        <taxon>Pseudomonadati</taxon>
        <taxon>Bacteroidota</taxon>
        <taxon>Sphingobacteriia</taxon>
        <taxon>Sphingobacteriales</taxon>
        <taxon>Sphingobacteriaceae</taxon>
        <taxon>Mucilaginibacter</taxon>
    </lineage>
</organism>
<comment type="similarity">
    <text evidence="1">Belongs to the 4-hydroxybenzoyl-CoA thioesterase family.</text>
</comment>
<dbReference type="Proteomes" id="UP000297248">
    <property type="component" value="Unassembled WGS sequence"/>
</dbReference>
<dbReference type="Pfam" id="PF13279">
    <property type="entry name" value="4HBT_2"/>
    <property type="match status" value="1"/>
</dbReference>
<evidence type="ECO:0000313" key="4">
    <source>
        <dbReference type="EMBL" id="TEW64294.1"/>
    </source>
</evidence>
<dbReference type="CDD" id="cd00586">
    <property type="entry name" value="4HBT"/>
    <property type="match status" value="1"/>
</dbReference>
<evidence type="ECO:0000256" key="2">
    <source>
        <dbReference type="ARBA" id="ARBA00022801"/>
    </source>
</evidence>
<keyword evidence="6" id="KW-1185">Reference proteome</keyword>
<reference evidence="4" key="2">
    <citation type="submission" date="2019-03" db="EMBL/GenBank/DDBJ databases">
        <authorList>
            <person name="Yan Y.-Q."/>
            <person name="Du Z.-J."/>
        </authorList>
    </citation>
    <scope>NUCLEOTIDE SEQUENCE</scope>
    <source>
        <strain evidence="4">PP-F2FG21</strain>
    </source>
</reference>
<evidence type="ECO:0000256" key="1">
    <source>
        <dbReference type="ARBA" id="ARBA00005953"/>
    </source>
</evidence>
<dbReference type="SUPFAM" id="SSF54637">
    <property type="entry name" value="Thioesterase/thiol ester dehydrase-isomerase"/>
    <property type="match status" value="1"/>
</dbReference>
<evidence type="ECO:0000313" key="3">
    <source>
        <dbReference type="EMBL" id="MBB3970764.1"/>
    </source>
</evidence>
<reference evidence="3 6" key="3">
    <citation type="submission" date="2020-08" db="EMBL/GenBank/DDBJ databases">
        <title>Genomic Encyclopedia of Type Strains, Phase IV (KMG-IV): sequencing the most valuable type-strain genomes for metagenomic binning, comparative biology and taxonomic classification.</title>
        <authorList>
            <person name="Goeker M."/>
        </authorList>
    </citation>
    <scope>NUCLEOTIDE SEQUENCE [LARGE SCALE GENOMIC DNA]</scope>
    <source>
        <strain evidence="3 6">DSM 100995</strain>
    </source>
</reference>
<dbReference type="PANTHER" id="PTHR31793:SF27">
    <property type="entry name" value="NOVEL THIOESTERASE SUPERFAMILY DOMAIN AND SAPOSIN A-TYPE DOMAIN CONTAINING PROTEIN (0610012H03RIK)"/>
    <property type="match status" value="1"/>
</dbReference>
<dbReference type="RefSeq" id="WP_134337936.1">
    <property type="nucleotide sequence ID" value="NZ_BMCZ01000002.1"/>
</dbReference>
<dbReference type="InterPro" id="IPR029069">
    <property type="entry name" value="HotDog_dom_sf"/>
</dbReference>
<sequence>MTEKLTDYKYQTDIIIRFSDIDARGHVNNAVYLTYFEVARFNYWRDVARWNLKEIGIVIGRSEINYLKPVTIDDVLVCYVRVIRIGNSSFDVMHVLTKVTDKGHEICTTCKTTCISYDYTSNRSVPIPKEGRQNMIDYDEPRLILNTN</sequence>
<accession>A0A4Y8A8Y5</accession>
<comment type="caution">
    <text evidence="4">The sequence shown here is derived from an EMBL/GenBank/DDBJ whole genome shotgun (WGS) entry which is preliminary data.</text>
</comment>
<keyword evidence="2 3" id="KW-0378">Hydrolase</keyword>
<evidence type="ECO:0000313" key="5">
    <source>
        <dbReference type="Proteomes" id="UP000297248"/>
    </source>
</evidence>
<dbReference type="Gene3D" id="3.10.129.10">
    <property type="entry name" value="Hotdog Thioesterase"/>
    <property type="match status" value="1"/>
</dbReference>
<dbReference type="GO" id="GO:0047617">
    <property type="term" value="F:fatty acyl-CoA hydrolase activity"/>
    <property type="evidence" value="ECO:0007669"/>
    <property type="project" value="TreeGrafter"/>
</dbReference>
<dbReference type="EMBL" id="SNQG01000007">
    <property type="protein sequence ID" value="TEW64294.1"/>
    <property type="molecule type" value="Genomic_DNA"/>
</dbReference>
<dbReference type="AlphaFoldDB" id="A0A4Y8A8Y5"/>